<feature type="compositionally biased region" description="Pro residues" evidence="1">
    <location>
        <begin position="213"/>
        <end position="223"/>
    </location>
</feature>
<feature type="compositionally biased region" description="Basic and acidic residues" evidence="1">
    <location>
        <begin position="100"/>
        <end position="133"/>
    </location>
</feature>
<keyword evidence="2" id="KW-0732">Signal</keyword>
<feature type="compositionally biased region" description="Basic residues" evidence="1">
    <location>
        <begin position="135"/>
        <end position="146"/>
    </location>
</feature>
<feature type="chain" id="PRO_5015418127" evidence="2">
    <location>
        <begin position="19"/>
        <end position="233"/>
    </location>
</feature>
<feature type="region of interest" description="Disordered" evidence="1">
    <location>
        <begin position="50"/>
        <end position="233"/>
    </location>
</feature>
<evidence type="ECO:0000256" key="2">
    <source>
        <dbReference type="SAM" id="SignalP"/>
    </source>
</evidence>
<gene>
    <name evidence="3" type="ORF">PSTT_14436</name>
</gene>
<reference evidence="3" key="1">
    <citation type="submission" date="2017-12" db="EMBL/GenBank/DDBJ databases">
        <title>Gene loss provides genomic basis for host adaptation in cereal stripe rust fungi.</title>
        <authorList>
            <person name="Xia C."/>
        </authorList>
    </citation>
    <scope>NUCLEOTIDE SEQUENCE [LARGE SCALE GENOMIC DNA]</scope>
    <source>
        <strain evidence="3">93-210</strain>
    </source>
</reference>
<dbReference type="EMBL" id="PKSL01000227">
    <property type="protein sequence ID" value="POV98430.1"/>
    <property type="molecule type" value="Genomic_DNA"/>
</dbReference>
<evidence type="ECO:0000313" key="3">
    <source>
        <dbReference type="EMBL" id="POV98430.1"/>
    </source>
</evidence>
<organism evidence="3 4">
    <name type="scientific">Puccinia striiformis</name>
    <dbReference type="NCBI Taxonomy" id="27350"/>
    <lineage>
        <taxon>Eukaryota</taxon>
        <taxon>Fungi</taxon>
        <taxon>Dikarya</taxon>
        <taxon>Basidiomycota</taxon>
        <taxon>Pucciniomycotina</taxon>
        <taxon>Pucciniomycetes</taxon>
        <taxon>Pucciniales</taxon>
        <taxon>Pucciniaceae</taxon>
        <taxon>Puccinia</taxon>
    </lineage>
</organism>
<accession>A0A2S4UMD1</accession>
<evidence type="ECO:0000256" key="1">
    <source>
        <dbReference type="SAM" id="MobiDB-lite"/>
    </source>
</evidence>
<feature type="signal peptide" evidence="2">
    <location>
        <begin position="1"/>
        <end position="18"/>
    </location>
</feature>
<keyword evidence="4" id="KW-1185">Reference proteome</keyword>
<dbReference type="AlphaFoldDB" id="A0A2S4UMD1"/>
<proteinExistence type="predicted"/>
<dbReference type="VEuPathDB" id="FungiDB:PSTT_14436"/>
<name>A0A2S4UMD1_9BASI</name>
<dbReference type="Proteomes" id="UP000239156">
    <property type="component" value="Unassembled WGS sequence"/>
</dbReference>
<comment type="caution">
    <text evidence="3">The sequence shown here is derived from an EMBL/GenBank/DDBJ whole genome shotgun (WGS) entry which is preliminary data.</text>
</comment>
<evidence type="ECO:0000313" key="4">
    <source>
        <dbReference type="Proteomes" id="UP000239156"/>
    </source>
</evidence>
<sequence>MFHRAQLLSVLLASTALCRSLGQFQGPSSSLHERSLPSFDEANYSLLEVKTRVDQARRRPPPTPGADPALLGLKEADNGNPPPKENGGGKETGSQEEDQKDVGKEQDNPKDVGKEKEDEKDKGKDANKAETRTRTATRKRKRKKKLAAAEEKLELLKSGGSSKREAKLDPKELGPDEDPNANGQKSGLDPKDTVTPPIKDATPPPTKDNTPAPVTPPTTPPATLPTKPDDPGH</sequence>
<feature type="compositionally biased region" description="Basic and acidic residues" evidence="1">
    <location>
        <begin position="162"/>
        <end position="174"/>
    </location>
</feature>
<protein>
    <submittedName>
        <fullName evidence="3">Uncharacterized protein</fullName>
    </submittedName>
</protein>